<protein>
    <submittedName>
        <fullName evidence="13">Uncharacterized protein</fullName>
    </submittedName>
</protein>
<keyword evidence="11 12" id="KW-0407">Ion channel</keyword>
<dbReference type="EnsemblMetazoa" id="ASTEI04156-RA">
    <property type="protein sequence ID" value="ASTEI04156-PA"/>
    <property type="gene ID" value="ASTEI04156"/>
</dbReference>
<dbReference type="OMA" id="KWDRTPV"/>
<dbReference type="GO" id="GO:0005886">
    <property type="term" value="C:plasma membrane"/>
    <property type="evidence" value="ECO:0007669"/>
    <property type="project" value="TreeGrafter"/>
</dbReference>
<dbReference type="STRING" id="30069.A0A182Y6S0"/>
<keyword evidence="10 12" id="KW-0739">Sodium transport</keyword>
<comment type="subcellular location">
    <subcellularLocation>
        <location evidence="1">Membrane</location>
        <topology evidence="1">Multi-pass membrane protein</topology>
    </subcellularLocation>
</comment>
<evidence type="ECO:0000256" key="6">
    <source>
        <dbReference type="ARBA" id="ARBA00022989"/>
    </source>
</evidence>
<keyword evidence="9" id="KW-0472">Membrane</keyword>
<dbReference type="Proteomes" id="UP000076408">
    <property type="component" value="Unassembled WGS sequence"/>
</dbReference>
<evidence type="ECO:0000256" key="2">
    <source>
        <dbReference type="ARBA" id="ARBA00007193"/>
    </source>
</evidence>
<name>A0A182Y6S0_ANOST</name>
<reference evidence="13" key="2">
    <citation type="submission" date="2020-05" db="UniProtKB">
        <authorList>
            <consortium name="EnsemblMetazoa"/>
        </authorList>
    </citation>
    <scope>IDENTIFICATION</scope>
    <source>
        <strain evidence="13">Indian</strain>
    </source>
</reference>
<dbReference type="AlphaFoldDB" id="A0A182Y6S0"/>
<dbReference type="PANTHER" id="PTHR11690">
    <property type="entry name" value="AMILORIDE-SENSITIVE SODIUM CHANNEL-RELATED"/>
    <property type="match status" value="1"/>
</dbReference>
<evidence type="ECO:0000313" key="14">
    <source>
        <dbReference type="Proteomes" id="UP000076408"/>
    </source>
</evidence>
<dbReference type="VEuPathDB" id="VectorBase:ASTE002933"/>
<evidence type="ECO:0000256" key="5">
    <source>
        <dbReference type="ARBA" id="ARBA00022692"/>
    </source>
</evidence>
<evidence type="ECO:0000256" key="10">
    <source>
        <dbReference type="ARBA" id="ARBA00023201"/>
    </source>
</evidence>
<organism evidence="13 14">
    <name type="scientific">Anopheles stephensi</name>
    <name type="common">Indo-Pakistan malaria mosquito</name>
    <dbReference type="NCBI Taxonomy" id="30069"/>
    <lineage>
        <taxon>Eukaryota</taxon>
        <taxon>Metazoa</taxon>
        <taxon>Ecdysozoa</taxon>
        <taxon>Arthropoda</taxon>
        <taxon>Hexapoda</taxon>
        <taxon>Insecta</taxon>
        <taxon>Pterygota</taxon>
        <taxon>Neoptera</taxon>
        <taxon>Endopterygota</taxon>
        <taxon>Diptera</taxon>
        <taxon>Nematocera</taxon>
        <taxon>Culicoidea</taxon>
        <taxon>Culicidae</taxon>
        <taxon>Anophelinae</taxon>
        <taxon>Anopheles</taxon>
    </lineage>
</organism>
<evidence type="ECO:0000256" key="8">
    <source>
        <dbReference type="ARBA" id="ARBA00023065"/>
    </source>
</evidence>
<dbReference type="InterPro" id="IPR001873">
    <property type="entry name" value="ENaC"/>
</dbReference>
<dbReference type="Gene3D" id="1.10.287.820">
    <property type="entry name" value="Acid-sensing ion channel domain"/>
    <property type="match status" value="1"/>
</dbReference>
<keyword evidence="5 12" id="KW-0812">Transmembrane</keyword>
<keyword evidence="8 12" id="KW-0406">Ion transport</keyword>
<sequence>MTIRTKLKSIPVGALFEEYCSESSVHGVRFFVGSQRSACVKLTWLTVFILSLGGCGVMIQQAYNKWDRTPVIVTLSEVPTPVWDMTFPAVTICPEIKVLNTRFNFTHAFETLQSEWYQMRRPKNFTFSVSDESIGKLKAIIHHCPGVYKHENNFIFNFNHVPEPERLVDFLRNVSLDRWGVFTMCSSTSDARCTNYMQVTLTNEGICYSFNMIPQEQMFHPDVLHHEYRYLDRWDDVGDGEPLSEPLLKVAGSGLDAAIGFNLIHYPLKIDTSCVVSNIGPSFSSVHPHELLLCQLLVQRGRGYKVLIHEPTVYPDLSKRNIRLSVSQTLTVALKPNIMMTSPELAKYSAQKRQCYFTHEHPLRFFRQYNQDNCELECLTNYTLQRCGCVHFSMPRANETRVCKLQEAHCPSTARGVLFIRKQHRNSTEDYLQQCDCLPACSSVRFDLQITQDSHTEEREVRTSIETEQELQARLQL</sequence>
<keyword evidence="6" id="KW-1133">Transmembrane helix</keyword>
<keyword evidence="14" id="KW-1185">Reference proteome</keyword>
<evidence type="ECO:0000256" key="3">
    <source>
        <dbReference type="ARBA" id="ARBA00022448"/>
    </source>
</evidence>
<accession>A0A182Y6S0</accession>
<reference evidence="14" key="1">
    <citation type="journal article" date="2014" name="Genome Biol.">
        <title>Genome analysis of a major urban malaria vector mosquito, Anopheles stephensi.</title>
        <authorList>
            <person name="Jiang X."/>
            <person name="Peery A."/>
            <person name="Hall A.B."/>
            <person name="Sharma A."/>
            <person name="Chen X.G."/>
            <person name="Waterhouse R.M."/>
            <person name="Komissarov A."/>
            <person name="Riehle M.M."/>
            <person name="Shouche Y."/>
            <person name="Sharakhova M.V."/>
            <person name="Lawson D."/>
            <person name="Pakpour N."/>
            <person name="Arensburger P."/>
            <person name="Davidson V.L."/>
            <person name="Eiglmeier K."/>
            <person name="Emrich S."/>
            <person name="George P."/>
            <person name="Kennedy R.C."/>
            <person name="Mane S.P."/>
            <person name="Maslen G."/>
            <person name="Oringanje C."/>
            <person name="Qi Y."/>
            <person name="Settlage R."/>
            <person name="Tojo M."/>
            <person name="Tubio J.M."/>
            <person name="Unger M.F."/>
            <person name="Wang B."/>
            <person name="Vernick K.D."/>
            <person name="Ribeiro J.M."/>
            <person name="James A.A."/>
            <person name="Michel K."/>
            <person name="Riehle M.A."/>
            <person name="Luckhart S."/>
            <person name="Sharakhov I.V."/>
            <person name="Tu Z."/>
        </authorList>
    </citation>
    <scope>NUCLEOTIDE SEQUENCE [LARGE SCALE GENOMIC DNA]</scope>
    <source>
        <strain evidence="14">Indian</strain>
    </source>
</reference>
<keyword evidence="4 12" id="KW-0894">Sodium channel</keyword>
<evidence type="ECO:0000256" key="11">
    <source>
        <dbReference type="ARBA" id="ARBA00023303"/>
    </source>
</evidence>
<evidence type="ECO:0000313" key="13">
    <source>
        <dbReference type="EnsemblMetazoa" id="ASTEI04156-PA"/>
    </source>
</evidence>
<evidence type="ECO:0000256" key="9">
    <source>
        <dbReference type="ARBA" id="ARBA00023136"/>
    </source>
</evidence>
<evidence type="ECO:0000256" key="4">
    <source>
        <dbReference type="ARBA" id="ARBA00022461"/>
    </source>
</evidence>
<dbReference type="VEuPathDB" id="VectorBase:ASTEI04156"/>
<dbReference type="VEuPathDB" id="VectorBase:ASTEI20_044310"/>
<keyword evidence="3 12" id="KW-0813">Transport</keyword>
<keyword evidence="7" id="KW-0915">Sodium</keyword>
<dbReference type="Pfam" id="PF00858">
    <property type="entry name" value="ASC"/>
    <property type="match status" value="1"/>
</dbReference>
<dbReference type="GO" id="GO:0015280">
    <property type="term" value="F:ligand-gated sodium channel activity"/>
    <property type="evidence" value="ECO:0007669"/>
    <property type="project" value="TreeGrafter"/>
</dbReference>
<comment type="similarity">
    <text evidence="2 12">Belongs to the amiloride-sensitive sodium channel (TC 1.A.6) family.</text>
</comment>
<evidence type="ECO:0000256" key="1">
    <source>
        <dbReference type="ARBA" id="ARBA00004141"/>
    </source>
</evidence>
<evidence type="ECO:0000256" key="7">
    <source>
        <dbReference type="ARBA" id="ARBA00023053"/>
    </source>
</evidence>
<proteinExistence type="inferred from homology"/>
<dbReference type="PANTHER" id="PTHR11690:SF288">
    <property type="entry name" value="AMILORIDE-SENSITIVE NA+ CHANNEL-RELATED"/>
    <property type="match status" value="1"/>
</dbReference>
<evidence type="ECO:0000256" key="12">
    <source>
        <dbReference type="RuleBase" id="RU000679"/>
    </source>
</evidence>